<accession>A0A5B7JAH5</accession>
<evidence type="ECO:0000256" key="1">
    <source>
        <dbReference type="SAM" id="MobiDB-lite"/>
    </source>
</evidence>
<evidence type="ECO:0000313" key="2">
    <source>
        <dbReference type="EMBL" id="MPC91036.1"/>
    </source>
</evidence>
<evidence type="ECO:0000313" key="3">
    <source>
        <dbReference type="Proteomes" id="UP000324222"/>
    </source>
</evidence>
<comment type="caution">
    <text evidence="2">The sequence shown here is derived from an EMBL/GenBank/DDBJ whole genome shotgun (WGS) entry which is preliminary data.</text>
</comment>
<sequence>MSKTQFCVLNYIRGDSNHAKSFLQLVKHSFINRKCQNLSISNSPRDFWHLAKNIAQAQAESPNASGESEEWTERTYTETIEEIEKKERERKSKLR</sequence>
<protein>
    <submittedName>
        <fullName evidence="2">Uncharacterized protein</fullName>
    </submittedName>
</protein>
<name>A0A5B7JAH5_PORTR</name>
<proteinExistence type="predicted"/>
<keyword evidence="3" id="KW-1185">Reference proteome</keyword>
<dbReference type="EMBL" id="VSRR010086349">
    <property type="protein sequence ID" value="MPC91036.1"/>
    <property type="molecule type" value="Genomic_DNA"/>
</dbReference>
<feature type="region of interest" description="Disordered" evidence="1">
    <location>
        <begin position="58"/>
        <end position="95"/>
    </location>
</feature>
<feature type="compositionally biased region" description="Basic and acidic residues" evidence="1">
    <location>
        <begin position="71"/>
        <end position="95"/>
    </location>
</feature>
<dbReference type="Proteomes" id="UP000324222">
    <property type="component" value="Unassembled WGS sequence"/>
</dbReference>
<gene>
    <name evidence="2" type="ORF">E2C01_086046</name>
</gene>
<organism evidence="2 3">
    <name type="scientific">Portunus trituberculatus</name>
    <name type="common">Swimming crab</name>
    <name type="synonym">Neptunus trituberculatus</name>
    <dbReference type="NCBI Taxonomy" id="210409"/>
    <lineage>
        <taxon>Eukaryota</taxon>
        <taxon>Metazoa</taxon>
        <taxon>Ecdysozoa</taxon>
        <taxon>Arthropoda</taxon>
        <taxon>Crustacea</taxon>
        <taxon>Multicrustacea</taxon>
        <taxon>Malacostraca</taxon>
        <taxon>Eumalacostraca</taxon>
        <taxon>Eucarida</taxon>
        <taxon>Decapoda</taxon>
        <taxon>Pleocyemata</taxon>
        <taxon>Brachyura</taxon>
        <taxon>Eubrachyura</taxon>
        <taxon>Portunoidea</taxon>
        <taxon>Portunidae</taxon>
        <taxon>Portuninae</taxon>
        <taxon>Portunus</taxon>
    </lineage>
</organism>
<dbReference type="AlphaFoldDB" id="A0A5B7JAH5"/>
<reference evidence="2 3" key="1">
    <citation type="submission" date="2019-05" db="EMBL/GenBank/DDBJ databases">
        <title>Another draft genome of Portunus trituberculatus and its Hox gene families provides insights of decapod evolution.</title>
        <authorList>
            <person name="Jeong J.-H."/>
            <person name="Song I."/>
            <person name="Kim S."/>
            <person name="Choi T."/>
            <person name="Kim D."/>
            <person name="Ryu S."/>
            <person name="Kim W."/>
        </authorList>
    </citation>
    <scope>NUCLEOTIDE SEQUENCE [LARGE SCALE GENOMIC DNA]</scope>
    <source>
        <tissue evidence="2">Muscle</tissue>
    </source>
</reference>